<organism evidence="1 2">
    <name type="scientific">Avena sativa</name>
    <name type="common">Oat</name>
    <dbReference type="NCBI Taxonomy" id="4498"/>
    <lineage>
        <taxon>Eukaryota</taxon>
        <taxon>Viridiplantae</taxon>
        <taxon>Streptophyta</taxon>
        <taxon>Embryophyta</taxon>
        <taxon>Tracheophyta</taxon>
        <taxon>Spermatophyta</taxon>
        <taxon>Magnoliopsida</taxon>
        <taxon>Liliopsida</taxon>
        <taxon>Poales</taxon>
        <taxon>Poaceae</taxon>
        <taxon>BOP clade</taxon>
        <taxon>Pooideae</taxon>
        <taxon>Poodae</taxon>
        <taxon>Poeae</taxon>
        <taxon>Poeae Chloroplast Group 1 (Aveneae type)</taxon>
        <taxon>Aveninae</taxon>
        <taxon>Avena</taxon>
    </lineage>
</organism>
<evidence type="ECO:0000313" key="2">
    <source>
        <dbReference type="Proteomes" id="UP001732700"/>
    </source>
</evidence>
<keyword evidence="2" id="KW-1185">Reference proteome</keyword>
<accession>A0ACD5VCK2</accession>
<reference evidence="1" key="1">
    <citation type="submission" date="2021-05" db="EMBL/GenBank/DDBJ databases">
        <authorList>
            <person name="Scholz U."/>
            <person name="Mascher M."/>
            <person name="Fiebig A."/>
        </authorList>
    </citation>
    <scope>NUCLEOTIDE SEQUENCE [LARGE SCALE GENOMIC DNA]</scope>
</reference>
<sequence length="251" mass="27567">MAHFFHNLQCAAGHVVCSICYEKLPAAKDKCQEHEKECPKAVCDRTGSNAMQPPAPLHQHQYQHQLLSTDCFTFVIPKQVSSSTSINISINNGEIKQNIHDNKISADPVVKMGPCGGGGGDAWKMDMRGVTRIFRVVVRHGEAVDAISALYERDGQAEESKLWGGTGGQRSEICLRQDEYLTSVKGHYGFFDKWFIIRSLTFVSNQRTFGPYGKQEGAPFKLPAAGGKIIGFHGRCSCGLLDALGTYVKMG</sequence>
<dbReference type="EnsemblPlants" id="AVESA.00010b.r2.3AG0408390.1">
    <property type="protein sequence ID" value="AVESA.00010b.r2.3AG0408390.1.CDS"/>
    <property type="gene ID" value="AVESA.00010b.r2.3AG0408390"/>
</dbReference>
<proteinExistence type="predicted"/>
<protein>
    <submittedName>
        <fullName evidence="1">Uncharacterized protein</fullName>
    </submittedName>
</protein>
<reference evidence="1" key="2">
    <citation type="submission" date="2025-09" db="UniProtKB">
        <authorList>
            <consortium name="EnsemblPlants"/>
        </authorList>
    </citation>
    <scope>IDENTIFICATION</scope>
</reference>
<evidence type="ECO:0000313" key="1">
    <source>
        <dbReference type="EnsemblPlants" id="AVESA.00010b.r2.3AG0408390.1.CDS"/>
    </source>
</evidence>
<dbReference type="Proteomes" id="UP001732700">
    <property type="component" value="Chromosome 3A"/>
</dbReference>
<name>A0ACD5VCK2_AVESA</name>